<dbReference type="InterPro" id="IPR000576">
    <property type="entry name" value="LacY/RafB_perm_fam"/>
</dbReference>
<feature type="transmembrane region" description="Helical" evidence="8">
    <location>
        <begin position="57"/>
        <end position="75"/>
    </location>
</feature>
<protein>
    <submittedName>
        <fullName evidence="10">Oligosaccharide MFS transporter</fullName>
    </submittedName>
</protein>
<keyword evidence="4" id="KW-0997">Cell inner membrane</keyword>
<feature type="transmembrane region" description="Helical" evidence="8">
    <location>
        <begin position="324"/>
        <end position="345"/>
    </location>
</feature>
<evidence type="ECO:0000259" key="9">
    <source>
        <dbReference type="PROSITE" id="PS50850"/>
    </source>
</evidence>
<evidence type="ECO:0000256" key="2">
    <source>
        <dbReference type="ARBA" id="ARBA00022448"/>
    </source>
</evidence>
<feature type="transmembrane region" description="Helical" evidence="8">
    <location>
        <begin position="357"/>
        <end position="381"/>
    </location>
</feature>
<evidence type="ECO:0000256" key="1">
    <source>
        <dbReference type="ARBA" id="ARBA00004429"/>
    </source>
</evidence>
<proteinExistence type="predicted"/>
<keyword evidence="5 8" id="KW-0812">Transmembrane</keyword>
<feature type="transmembrane region" description="Helical" evidence="8">
    <location>
        <begin position="229"/>
        <end position="247"/>
    </location>
</feature>
<dbReference type="SUPFAM" id="SSF103473">
    <property type="entry name" value="MFS general substrate transporter"/>
    <property type="match status" value="1"/>
</dbReference>
<feature type="transmembrane region" description="Helical" evidence="8">
    <location>
        <begin position="179"/>
        <end position="198"/>
    </location>
</feature>
<dbReference type="InterPro" id="IPR020846">
    <property type="entry name" value="MFS_dom"/>
</dbReference>
<keyword evidence="3" id="KW-1003">Cell membrane</keyword>
<keyword evidence="7 8" id="KW-0472">Membrane</keyword>
<dbReference type="RefSeq" id="WP_340285374.1">
    <property type="nucleotide sequence ID" value="NZ_JBBJUP010000001.1"/>
</dbReference>
<feature type="transmembrane region" description="Helical" evidence="8">
    <location>
        <begin position="87"/>
        <end position="107"/>
    </location>
</feature>
<dbReference type="InterPro" id="IPR036259">
    <property type="entry name" value="MFS_trans_sf"/>
</dbReference>
<dbReference type="PRINTS" id="PR00174">
    <property type="entry name" value="LACYSMPORT"/>
</dbReference>
<gene>
    <name evidence="10" type="ORF">WJX68_00270</name>
</gene>
<feature type="transmembrane region" description="Helical" evidence="8">
    <location>
        <begin position="113"/>
        <end position="136"/>
    </location>
</feature>
<evidence type="ECO:0000256" key="6">
    <source>
        <dbReference type="ARBA" id="ARBA00022989"/>
    </source>
</evidence>
<name>A0ABU8T195_9PSEU</name>
<feature type="domain" description="Major facilitator superfamily (MFS) profile" evidence="9">
    <location>
        <begin position="19"/>
        <end position="412"/>
    </location>
</feature>
<evidence type="ECO:0000256" key="5">
    <source>
        <dbReference type="ARBA" id="ARBA00022692"/>
    </source>
</evidence>
<comment type="caution">
    <text evidence="10">The sequence shown here is derived from an EMBL/GenBank/DDBJ whole genome shotgun (WGS) entry which is preliminary data.</text>
</comment>
<evidence type="ECO:0000256" key="3">
    <source>
        <dbReference type="ARBA" id="ARBA00022475"/>
    </source>
</evidence>
<dbReference type="Gene3D" id="1.20.1250.20">
    <property type="entry name" value="MFS general substrate transporter like domains"/>
    <property type="match status" value="2"/>
</dbReference>
<feature type="transmembrane region" description="Helical" evidence="8">
    <location>
        <begin position="156"/>
        <end position="173"/>
    </location>
</feature>
<feature type="transmembrane region" description="Helical" evidence="8">
    <location>
        <begin position="267"/>
        <end position="287"/>
    </location>
</feature>
<dbReference type="NCBIfam" id="TIGR00882">
    <property type="entry name" value="2A0105"/>
    <property type="match status" value="1"/>
</dbReference>
<keyword evidence="11" id="KW-1185">Reference proteome</keyword>
<dbReference type="Proteomes" id="UP001364211">
    <property type="component" value="Unassembled WGS sequence"/>
</dbReference>
<evidence type="ECO:0000256" key="7">
    <source>
        <dbReference type="ARBA" id="ARBA00023136"/>
    </source>
</evidence>
<accession>A0ABU8T195</accession>
<evidence type="ECO:0000256" key="4">
    <source>
        <dbReference type="ARBA" id="ARBA00022519"/>
    </source>
</evidence>
<dbReference type="NCBIfam" id="NF007077">
    <property type="entry name" value="PRK09528.1"/>
    <property type="match status" value="1"/>
</dbReference>
<dbReference type="PANTHER" id="PTHR23522">
    <property type="entry name" value="BLL5896 PROTEIN"/>
    <property type="match status" value="1"/>
</dbReference>
<dbReference type="Pfam" id="PF01306">
    <property type="entry name" value="LacY_symp"/>
    <property type="match status" value="1"/>
</dbReference>
<feature type="transmembrane region" description="Helical" evidence="8">
    <location>
        <begin position="387"/>
        <end position="408"/>
    </location>
</feature>
<evidence type="ECO:0000313" key="10">
    <source>
        <dbReference type="EMBL" id="MEJ8277353.1"/>
    </source>
</evidence>
<comment type="subcellular location">
    <subcellularLocation>
        <location evidence="1">Cell inner membrane</location>
        <topology evidence="1">Multi-pass membrane protein</topology>
    </subcellularLocation>
</comment>
<keyword evidence="6 8" id="KW-1133">Transmembrane helix</keyword>
<feature type="transmembrane region" description="Helical" evidence="8">
    <location>
        <begin position="21"/>
        <end position="45"/>
    </location>
</feature>
<evidence type="ECO:0000256" key="8">
    <source>
        <dbReference type="SAM" id="Phobius"/>
    </source>
</evidence>
<dbReference type="PROSITE" id="PS50850">
    <property type="entry name" value="MFS"/>
    <property type="match status" value="1"/>
</dbReference>
<sequence length="422" mass="44521">MTVGPGGTGAGPAPLRRRNAVLAASALALFFMTWSLSWSLFAIWLTGEIGLSPGRSALVVGANSVGCLLVMPVYGFLQDRLGLRRNLLLVVGGLMVLAGPFYIHVYGPLLQHAFLAGLVVGALYLASAFAVAVATLECYVERLGRLQGFEFGPVRMWGSLGWAAATWVAGRLFTIDPRIAFWAASATAVLFVLVLLAIRVPGGGRAGAVDAAASTVSPREALGLLRNPASAGLVLYVVAVTATYGVYDSMFPSYFASLFPTAAEGTQTYATLNAVQVFLEAGGMALAPFLVNRVGPRRALLLAGAVMALRILLSGVVVDPLAISAVKLLHAVELPIMLIAVFKYVNRHFEARYSATVYLVGYQLVTQFGSAIISPLAGVGYDRLGFAHTYLLMGTVVAVFTAVSVLTLRRDGADRVAVPLRV</sequence>
<evidence type="ECO:0000313" key="11">
    <source>
        <dbReference type="Proteomes" id="UP001364211"/>
    </source>
</evidence>
<keyword evidence="2" id="KW-0813">Transport</keyword>
<reference evidence="10 11" key="1">
    <citation type="submission" date="2024-03" db="EMBL/GenBank/DDBJ databases">
        <title>Draft genome sequence of Pseudonocardia sp. DW16-2.</title>
        <authorList>
            <person name="Duangmal K."/>
        </authorList>
    </citation>
    <scope>NUCLEOTIDE SEQUENCE [LARGE SCALE GENOMIC DNA]</scope>
    <source>
        <strain evidence="10 11">DW16-2</strain>
    </source>
</reference>
<feature type="transmembrane region" description="Helical" evidence="8">
    <location>
        <begin position="299"/>
        <end position="318"/>
    </location>
</feature>
<dbReference type="EMBL" id="JBBJUP010000001">
    <property type="protein sequence ID" value="MEJ8277353.1"/>
    <property type="molecule type" value="Genomic_DNA"/>
</dbReference>
<organism evidence="10 11">
    <name type="scientific">Pseudonocardia spirodelae</name>
    <dbReference type="NCBI Taxonomy" id="3133431"/>
    <lineage>
        <taxon>Bacteria</taxon>
        <taxon>Bacillati</taxon>
        <taxon>Actinomycetota</taxon>
        <taxon>Actinomycetes</taxon>
        <taxon>Pseudonocardiales</taxon>
        <taxon>Pseudonocardiaceae</taxon>
        <taxon>Pseudonocardia</taxon>
    </lineage>
</organism>
<dbReference type="PANTHER" id="PTHR23522:SF10">
    <property type="entry name" value="3-PHENYLPROPIONIC ACID TRANSPORTER-RELATED"/>
    <property type="match status" value="1"/>
</dbReference>